<evidence type="ECO:0000313" key="4">
    <source>
        <dbReference type="Proteomes" id="UP000076738"/>
    </source>
</evidence>
<name>A0A167L4V3_CALVF</name>
<evidence type="ECO:0000256" key="2">
    <source>
        <dbReference type="SAM" id="SignalP"/>
    </source>
</evidence>
<feature type="chain" id="PRO_5007889701" description="Trafficking protein particle complex subunit" evidence="2">
    <location>
        <begin position="23"/>
        <end position="221"/>
    </location>
</feature>
<evidence type="ECO:0000256" key="1">
    <source>
        <dbReference type="SAM" id="MobiDB-lite"/>
    </source>
</evidence>
<evidence type="ECO:0008006" key="5">
    <source>
        <dbReference type="Google" id="ProtNLM"/>
    </source>
</evidence>
<sequence>MLTAIAASSFAALHCLPAAVLPSPLRPHLRQRLSLHLRRHLALALCATPLQTPRHWSVMMSKVAEPATDTERASGKEEERVRGEAILTDSALCVLTLSNSTSHAKVKDLEGMSGHDSRIFSNPFLDRPSSYKLVYPTAAAPGRTASLLRETYRGLFAGCCGLGWTADGGERAPSGKQQGTRLRDEDDAGYHRGPADGVARDFQLHSMQGELDPARYYTALA</sequence>
<gene>
    <name evidence="3" type="ORF">CALVIDRAFT_166871</name>
</gene>
<feature type="compositionally biased region" description="Basic and acidic residues" evidence="1">
    <location>
        <begin position="181"/>
        <end position="195"/>
    </location>
</feature>
<dbReference type="EMBL" id="KV417289">
    <property type="protein sequence ID" value="KZO95330.1"/>
    <property type="molecule type" value="Genomic_DNA"/>
</dbReference>
<dbReference type="AlphaFoldDB" id="A0A167L4V3"/>
<feature type="region of interest" description="Disordered" evidence="1">
    <location>
        <begin position="167"/>
        <end position="195"/>
    </location>
</feature>
<organism evidence="3 4">
    <name type="scientific">Calocera viscosa (strain TUFC12733)</name>
    <dbReference type="NCBI Taxonomy" id="1330018"/>
    <lineage>
        <taxon>Eukaryota</taxon>
        <taxon>Fungi</taxon>
        <taxon>Dikarya</taxon>
        <taxon>Basidiomycota</taxon>
        <taxon>Agaricomycotina</taxon>
        <taxon>Dacrymycetes</taxon>
        <taxon>Dacrymycetales</taxon>
        <taxon>Dacrymycetaceae</taxon>
        <taxon>Calocera</taxon>
    </lineage>
</organism>
<proteinExistence type="predicted"/>
<keyword evidence="4" id="KW-1185">Reference proteome</keyword>
<evidence type="ECO:0000313" key="3">
    <source>
        <dbReference type="EMBL" id="KZO95330.1"/>
    </source>
</evidence>
<dbReference type="Proteomes" id="UP000076738">
    <property type="component" value="Unassembled WGS sequence"/>
</dbReference>
<reference evidence="3 4" key="1">
    <citation type="journal article" date="2016" name="Mol. Biol. Evol.">
        <title>Comparative Genomics of Early-Diverging Mushroom-Forming Fungi Provides Insights into the Origins of Lignocellulose Decay Capabilities.</title>
        <authorList>
            <person name="Nagy L.G."/>
            <person name="Riley R."/>
            <person name="Tritt A."/>
            <person name="Adam C."/>
            <person name="Daum C."/>
            <person name="Floudas D."/>
            <person name="Sun H."/>
            <person name="Yadav J.S."/>
            <person name="Pangilinan J."/>
            <person name="Larsson K.H."/>
            <person name="Matsuura K."/>
            <person name="Barry K."/>
            <person name="Labutti K."/>
            <person name="Kuo R."/>
            <person name="Ohm R.A."/>
            <person name="Bhattacharya S.S."/>
            <person name="Shirouzu T."/>
            <person name="Yoshinaga Y."/>
            <person name="Martin F.M."/>
            <person name="Grigoriev I.V."/>
            <person name="Hibbett D.S."/>
        </authorList>
    </citation>
    <scope>NUCLEOTIDE SEQUENCE [LARGE SCALE GENOMIC DNA]</scope>
    <source>
        <strain evidence="3 4">TUFC12733</strain>
    </source>
</reference>
<feature type="signal peptide" evidence="2">
    <location>
        <begin position="1"/>
        <end position="22"/>
    </location>
</feature>
<keyword evidence="2" id="KW-0732">Signal</keyword>
<protein>
    <recommendedName>
        <fullName evidence="5">Trafficking protein particle complex subunit</fullName>
    </recommendedName>
</protein>
<accession>A0A167L4V3</accession>